<dbReference type="Proteomes" id="UP001496674">
    <property type="component" value="Chromosome"/>
</dbReference>
<evidence type="ECO:0000313" key="2">
    <source>
        <dbReference type="Proteomes" id="UP001496674"/>
    </source>
</evidence>
<dbReference type="EMBL" id="AP028055">
    <property type="protein sequence ID" value="BEG99006.1"/>
    <property type="molecule type" value="Genomic_DNA"/>
</dbReference>
<accession>A0ABM8IFB9</accession>
<organism evidence="1 2">
    <name type="scientific">Bacteroides sedimenti</name>
    <dbReference type="NCBI Taxonomy" id="2136147"/>
    <lineage>
        <taxon>Bacteria</taxon>
        <taxon>Pseudomonadati</taxon>
        <taxon>Bacteroidota</taxon>
        <taxon>Bacteroidia</taxon>
        <taxon>Bacteroidales</taxon>
        <taxon>Bacteroidaceae</taxon>
        <taxon>Bacteroides</taxon>
    </lineage>
</organism>
<dbReference type="RefSeq" id="WP_353334211.1">
    <property type="nucleotide sequence ID" value="NZ_AP028055.1"/>
</dbReference>
<dbReference type="InterPro" id="IPR029470">
    <property type="entry name" value="PDDEXK_4"/>
</dbReference>
<reference evidence="1 2" key="1">
    <citation type="submission" date="2023-04" db="EMBL/GenBank/DDBJ databases">
        <title>Draft genome sequence of acteroides sedimenti strain YN3PY1.</title>
        <authorList>
            <person name="Yoshida N."/>
        </authorList>
    </citation>
    <scope>NUCLEOTIDE SEQUENCE [LARGE SCALE GENOMIC DNA]</scope>
    <source>
        <strain evidence="1 2">YN3PY1</strain>
    </source>
</reference>
<evidence type="ECO:0000313" key="1">
    <source>
        <dbReference type="EMBL" id="BEG99006.1"/>
    </source>
</evidence>
<gene>
    <name evidence="1" type="ORF">BSYN_12710</name>
</gene>
<sequence length="407" mass="47433">MINTMEVDRLLNNVKKLFDHKKKIEKLKGETFNVFSILRMERIENNTHSAFLKELLDPKGAHLKDGIFLKLFLECIENSDLDVNTAKVELEKHIGPRNDKNKTGGRVDIFISDIKGSCVSIENKIDAQDQYAQIERYCNYKKGENKVYYLTLDGKLPDKTSCGKLKADTDYFLLSYKNHILKWLELCLEKSVDDPILRESIKQYAILIKKITHTMNNEEEKELIDIMLRHYEESSYISSNFNKAKQIITEKIRTDVYNELTKKLKDRYLVVKGYDTSKTYSQIWIKPKQTLESYLYFGIESFSGVGNFNGQLFVGVINNSAPKRCSYADVEGNESFSNWWINVTKLENYKNYILNMSNPETISYILNEKNREGLVDDIVKQVEKYLEEQTPPLVDFITNNKLMFSDL</sequence>
<evidence type="ECO:0008006" key="3">
    <source>
        <dbReference type="Google" id="ProtNLM"/>
    </source>
</evidence>
<keyword evidence="2" id="KW-1185">Reference proteome</keyword>
<protein>
    <recommendedName>
        <fullName evidence="3">PD-(D/E)XK nuclease family protein</fullName>
    </recommendedName>
</protein>
<proteinExistence type="predicted"/>
<name>A0ABM8IFB9_9BACE</name>
<dbReference type="Pfam" id="PF14281">
    <property type="entry name" value="PDDEXK_4"/>
    <property type="match status" value="1"/>
</dbReference>